<protein>
    <submittedName>
        <fullName evidence="1">Uncharacterized protein</fullName>
    </submittedName>
</protein>
<gene>
    <name evidence="1" type="ORF">Apa02nite_014810</name>
</gene>
<keyword evidence="2" id="KW-1185">Reference proteome</keyword>
<reference evidence="1 2" key="1">
    <citation type="submission" date="2021-01" db="EMBL/GenBank/DDBJ databases">
        <title>Whole genome shotgun sequence of Actinoplanes palleronii NBRC 14916.</title>
        <authorList>
            <person name="Komaki H."/>
            <person name="Tamura T."/>
        </authorList>
    </citation>
    <scope>NUCLEOTIDE SEQUENCE [LARGE SCALE GENOMIC DNA]</scope>
    <source>
        <strain evidence="1 2">NBRC 14916</strain>
    </source>
</reference>
<proteinExistence type="predicted"/>
<sequence>MKRPPIYYLDFLHTPMPRRVRFGHWTWVIRDGMTGPVIAAGTALTERAALRQRIHAEVRCVCVAGCCRDDRPVQHPLTAAEANAITRQLDLEGVPVTVRVDGPDRQVVLWPALALTTEQEVRTLRLVCADTDAPVRWAGVA</sequence>
<evidence type="ECO:0000313" key="2">
    <source>
        <dbReference type="Proteomes" id="UP000624709"/>
    </source>
</evidence>
<organism evidence="1 2">
    <name type="scientific">Actinoplanes palleronii</name>
    <dbReference type="NCBI Taxonomy" id="113570"/>
    <lineage>
        <taxon>Bacteria</taxon>
        <taxon>Bacillati</taxon>
        <taxon>Actinomycetota</taxon>
        <taxon>Actinomycetes</taxon>
        <taxon>Micromonosporales</taxon>
        <taxon>Micromonosporaceae</taxon>
        <taxon>Actinoplanes</taxon>
    </lineage>
</organism>
<name>A0ABQ4B3Y4_9ACTN</name>
<dbReference type="Proteomes" id="UP000624709">
    <property type="component" value="Unassembled WGS sequence"/>
</dbReference>
<comment type="caution">
    <text evidence="1">The sequence shown here is derived from an EMBL/GenBank/DDBJ whole genome shotgun (WGS) entry which is preliminary data.</text>
</comment>
<accession>A0ABQ4B3Y4</accession>
<dbReference type="EMBL" id="BOMS01000018">
    <property type="protein sequence ID" value="GIE65373.1"/>
    <property type="molecule type" value="Genomic_DNA"/>
</dbReference>
<evidence type="ECO:0000313" key="1">
    <source>
        <dbReference type="EMBL" id="GIE65373.1"/>
    </source>
</evidence>
<dbReference type="RefSeq" id="WP_203824369.1">
    <property type="nucleotide sequence ID" value="NZ_BAAATY010000008.1"/>
</dbReference>